<accession>A0ABZ1AXT5</accession>
<dbReference type="EMBL" id="CP141261">
    <property type="protein sequence ID" value="WRL62311.1"/>
    <property type="molecule type" value="Genomic_DNA"/>
</dbReference>
<sequence>MRTSAQLAAPAAEPVWATSPTTVIDRVGQRRSSSRHAMADSSCASSTITCP</sequence>
<name>A0ABZ1AXT5_9ACTN</name>
<gene>
    <name evidence="2" type="ORF">U6N30_20045</name>
</gene>
<feature type="compositionally biased region" description="Polar residues" evidence="1">
    <location>
        <begin position="42"/>
        <end position="51"/>
    </location>
</feature>
<evidence type="ECO:0000313" key="2">
    <source>
        <dbReference type="EMBL" id="WRL62311.1"/>
    </source>
</evidence>
<evidence type="ECO:0000256" key="1">
    <source>
        <dbReference type="SAM" id="MobiDB-lite"/>
    </source>
</evidence>
<keyword evidence="3" id="KW-1185">Reference proteome</keyword>
<dbReference type="Proteomes" id="UP001324287">
    <property type="component" value="Chromosome"/>
</dbReference>
<organism evidence="2 3">
    <name type="scientific">Blastococcus brunescens</name>
    <dbReference type="NCBI Taxonomy" id="1564165"/>
    <lineage>
        <taxon>Bacteria</taxon>
        <taxon>Bacillati</taxon>
        <taxon>Actinomycetota</taxon>
        <taxon>Actinomycetes</taxon>
        <taxon>Geodermatophilales</taxon>
        <taxon>Geodermatophilaceae</taxon>
        <taxon>Blastococcus</taxon>
    </lineage>
</organism>
<evidence type="ECO:0000313" key="3">
    <source>
        <dbReference type="Proteomes" id="UP001324287"/>
    </source>
</evidence>
<reference evidence="2 3" key="1">
    <citation type="submission" date="2023-12" db="EMBL/GenBank/DDBJ databases">
        <title>Blastococcus brunescens sp. nov., an actonobacterium isolated from sandstone collected in sahara desert.</title>
        <authorList>
            <person name="Gtari M."/>
            <person name="Ghodhbane F."/>
        </authorList>
    </citation>
    <scope>NUCLEOTIDE SEQUENCE [LARGE SCALE GENOMIC DNA]</scope>
    <source>
        <strain evidence="2 3">BMG 8361</strain>
    </source>
</reference>
<protein>
    <submittedName>
        <fullName evidence="2">Uncharacterized protein</fullName>
    </submittedName>
</protein>
<dbReference type="RefSeq" id="WP_324273666.1">
    <property type="nucleotide sequence ID" value="NZ_CP141261.1"/>
</dbReference>
<feature type="region of interest" description="Disordered" evidence="1">
    <location>
        <begin position="30"/>
        <end position="51"/>
    </location>
</feature>
<proteinExistence type="predicted"/>